<feature type="domain" description="Rhodanese" evidence="3">
    <location>
        <begin position="3"/>
        <end position="70"/>
    </location>
</feature>
<dbReference type="SMART" id="SM00450">
    <property type="entry name" value="RHOD"/>
    <property type="match status" value="1"/>
</dbReference>
<evidence type="ECO:0000259" key="3">
    <source>
        <dbReference type="PROSITE" id="PS50206"/>
    </source>
</evidence>
<reference evidence="4" key="1">
    <citation type="submission" date="2021-01" db="EMBL/GenBank/DDBJ databases">
        <authorList>
            <person name="Corre E."/>
            <person name="Pelletier E."/>
            <person name="Niang G."/>
            <person name="Scheremetjew M."/>
            <person name="Finn R."/>
            <person name="Kale V."/>
            <person name="Holt S."/>
            <person name="Cochrane G."/>
            <person name="Meng A."/>
            <person name="Brown T."/>
            <person name="Cohen L."/>
        </authorList>
    </citation>
    <scope>NUCLEOTIDE SEQUENCE</scope>
    <source>
        <strain evidence="4">CCAP1064/1</strain>
    </source>
</reference>
<dbReference type="GO" id="GO:0005739">
    <property type="term" value="C:mitochondrion"/>
    <property type="evidence" value="ECO:0007669"/>
    <property type="project" value="TreeGrafter"/>
</dbReference>
<dbReference type="AlphaFoldDB" id="A0A7S0GJ19"/>
<feature type="domain" description="Rhodanese" evidence="3">
    <location>
        <begin position="113"/>
        <end position="236"/>
    </location>
</feature>
<dbReference type="CDD" id="cd01449">
    <property type="entry name" value="TST_Repeat_2"/>
    <property type="match status" value="1"/>
</dbReference>
<dbReference type="InterPro" id="IPR001763">
    <property type="entry name" value="Rhodanese-like_dom"/>
</dbReference>
<organism evidence="4">
    <name type="scientific">Proboscia inermis</name>
    <dbReference type="NCBI Taxonomy" id="420281"/>
    <lineage>
        <taxon>Eukaryota</taxon>
        <taxon>Sar</taxon>
        <taxon>Stramenopiles</taxon>
        <taxon>Ochrophyta</taxon>
        <taxon>Bacillariophyta</taxon>
        <taxon>Coscinodiscophyceae</taxon>
        <taxon>Rhizosoleniophycidae</taxon>
        <taxon>Rhizosoleniales</taxon>
        <taxon>Rhizosoleniaceae</taxon>
        <taxon>Proboscia</taxon>
    </lineage>
</organism>
<dbReference type="PANTHER" id="PTHR11364">
    <property type="entry name" value="THIOSULFATE SULFERTANSFERASE"/>
    <property type="match status" value="1"/>
</dbReference>
<evidence type="ECO:0000256" key="1">
    <source>
        <dbReference type="ARBA" id="ARBA00022679"/>
    </source>
</evidence>
<proteinExistence type="predicted"/>
<dbReference type="Gene3D" id="3.40.250.10">
    <property type="entry name" value="Rhodanese-like domain"/>
    <property type="match status" value="2"/>
</dbReference>
<dbReference type="InterPro" id="IPR036873">
    <property type="entry name" value="Rhodanese-like_dom_sf"/>
</dbReference>
<dbReference type="GO" id="GO:0004792">
    <property type="term" value="F:thiosulfate-cyanide sulfurtransferase activity"/>
    <property type="evidence" value="ECO:0007669"/>
    <property type="project" value="TreeGrafter"/>
</dbReference>
<gene>
    <name evidence="4" type="ORF">PINE0816_LOCUS15798</name>
</gene>
<evidence type="ECO:0000256" key="2">
    <source>
        <dbReference type="ARBA" id="ARBA00022737"/>
    </source>
</evidence>
<name>A0A7S0GJ19_9STRA</name>
<protein>
    <recommendedName>
        <fullName evidence="3">Rhodanese domain-containing protein</fullName>
    </recommendedName>
</protein>
<dbReference type="InterPro" id="IPR045078">
    <property type="entry name" value="TST/MPST-like"/>
</dbReference>
<keyword evidence="2" id="KW-0677">Repeat</keyword>
<keyword evidence="1" id="KW-0808">Transferase</keyword>
<dbReference type="EMBL" id="HBEL01033595">
    <property type="protein sequence ID" value="CAD8419663.1"/>
    <property type="molecule type" value="Transcribed_RNA"/>
</dbReference>
<dbReference type="Pfam" id="PF00581">
    <property type="entry name" value="Rhodanese"/>
    <property type="match status" value="1"/>
</dbReference>
<dbReference type="PROSITE" id="PS50206">
    <property type="entry name" value="RHODANESE_3"/>
    <property type="match status" value="2"/>
</dbReference>
<evidence type="ECO:0000313" key="4">
    <source>
        <dbReference type="EMBL" id="CAD8419663.1"/>
    </source>
</evidence>
<accession>A0A7S0GJ19</accession>
<dbReference type="PANTHER" id="PTHR11364:SF27">
    <property type="entry name" value="SULFURTRANSFERASE"/>
    <property type="match status" value="1"/>
</dbReference>
<dbReference type="SUPFAM" id="SSF52821">
    <property type="entry name" value="Rhodanese/Cell cycle control phosphatase"/>
    <property type="match status" value="2"/>
</dbReference>
<sequence length="236" mass="25783">MCPSPKLFSACMDSLDISNANRVIIYGSKGCFATPRTWYTFKAMGHDPTKLHLMQGSLEEWEQKGGSIEDGPAKQSIRATDLDMSKISTYQTTYPSENQFCDMKKVSQAITEDSASSIVIDARSLARFKAEAPEPRPNLRLGRMPGAFNLPFNSLLEMDTESDPTKFKSVTEMRAIFQSAGVDVDSDKTIICSCGSGVTASTIATALEACGRDPKNTLVYDGSWADWGSDSDTLIE</sequence>